<name>A0A9W7DGY5_AMBMO</name>
<reference evidence="1" key="1">
    <citation type="submission" date="2023-04" db="EMBL/GenBank/DDBJ databases">
        <title>Ambrosiozyma monospora NBRC 1965.</title>
        <authorList>
            <person name="Ichikawa N."/>
            <person name="Sato H."/>
            <person name="Tonouchi N."/>
        </authorList>
    </citation>
    <scope>NUCLEOTIDE SEQUENCE</scope>
    <source>
        <strain evidence="1">NBRC 1965</strain>
    </source>
</reference>
<dbReference type="EMBL" id="BSXU01001938">
    <property type="protein sequence ID" value="GMG32557.1"/>
    <property type="molecule type" value="Genomic_DNA"/>
</dbReference>
<sequence>MIKHQQQQQIQVAQAQAQAQLGAGYINNSVSPLLCQNTLSSQPQHLHESSCNLANTIEASDISASQTLSSTRASMTSDSSITSGASDFSVSDASSPVSSSINSPDLTSTINNVNANSNSNCKGIKVNTDFTNTIPGLASAGYGFNSGNITPSFASFLGNCGPNTATALGFFSNPSDFPNY</sequence>
<dbReference type="AlphaFoldDB" id="A0A9W7DGY5"/>
<protein>
    <submittedName>
        <fullName evidence="1">Unnamed protein product</fullName>
    </submittedName>
</protein>
<dbReference type="Proteomes" id="UP001165063">
    <property type="component" value="Unassembled WGS sequence"/>
</dbReference>
<evidence type="ECO:0000313" key="2">
    <source>
        <dbReference type="Proteomes" id="UP001165063"/>
    </source>
</evidence>
<accession>A0A9W7DGY5</accession>
<comment type="caution">
    <text evidence="1">The sequence shown here is derived from an EMBL/GenBank/DDBJ whole genome shotgun (WGS) entry which is preliminary data.</text>
</comment>
<organism evidence="1 2">
    <name type="scientific">Ambrosiozyma monospora</name>
    <name type="common">Yeast</name>
    <name type="synonym">Endomycopsis monosporus</name>
    <dbReference type="NCBI Taxonomy" id="43982"/>
    <lineage>
        <taxon>Eukaryota</taxon>
        <taxon>Fungi</taxon>
        <taxon>Dikarya</taxon>
        <taxon>Ascomycota</taxon>
        <taxon>Saccharomycotina</taxon>
        <taxon>Pichiomycetes</taxon>
        <taxon>Pichiales</taxon>
        <taxon>Pichiaceae</taxon>
        <taxon>Ambrosiozyma</taxon>
    </lineage>
</organism>
<proteinExistence type="predicted"/>
<evidence type="ECO:0000313" key="1">
    <source>
        <dbReference type="EMBL" id="GMG32557.1"/>
    </source>
</evidence>
<gene>
    <name evidence="1" type="ORF">Amon01_000414900</name>
</gene>
<keyword evidence="2" id="KW-1185">Reference proteome</keyword>